<dbReference type="PANTHER" id="PTHR43776">
    <property type="entry name" value="TRANSPORT ATP-BINDING PROTEIN"/>
    <property type="match status" value="1"/>
</dbReference>
<name>A0A0C6P4F3_BORBO</name>
<dbReference type="HOGENOM" id="CLU_000604_86_2_4"/>
<evidence type="ECO:0000313" key="8">
    <source>
        <dbReference type="EMBL" id="CCJ54355.1"/>
    </source>
</evidence>
<evidence type="ECO:0000256" key="5">
    <source>
        <dbReference type="ARBA" id="ARBA00022840"/>
    </source>
</evidence>
<dbReference type="GO" id="GO:0005524">
    <property type="term" value="F:ATP binding"/>
    <property type="evidence" value="ECO:0007669"/>
    <property type="project" value="UniProtKB-KW"/>
</dbReference>
<proteinExistence type="inferred from homology"/>
<dbReference type="Proteomes" id="UP000007564">
    <property type="component" value="Chromosome"/>
</dbReference>
<keyword evidence="4" id="KW-0547">Nucleotide-binding</keyword>
<organism evidence="8 9">
    <name type="scientific">Bordetella bronchiseptica 253</name>
    <dbReference type="NCBI Taxonomy" id="568707"/>
    <lineage>
        <taxon>Bacteria</taxon>
        <taxon>Pseudomonadati</taxon>
        <taxon>Pseudomonadota</taxon>
        <taxon>Betaproteobacteria</taxon>
        <taxon>Burkholderiales</taxon>
        <taxon>Alcaligenaceae</taxon>
        <taxon>Bordetella</taxon>
    </lineage>
</organism>
<dbReference type="AlphaFoldDB" id="A0A0C6P4F3"/>
<dbReference type="NCBIfam" id="NF007739">
    <property type="entry name" value="PRK10419.1"/>
    <property type="match status" value="2"/>
</dbReference>
<dbReference type="InterPro" id="IPR027417">
    <property type="entry name" value="P-loop_NTPase"/>
</dbReference>
<sequence>MPAPLLSIRNLCASHGPARVLHDINLDLQAGQSLGLIGESGSGKSLTALACLGLTPDGIDPVGSIRYQDIELMQLDEEGWRAVRGRKIGIVFQDPMASLNPIMTLGAQILENLKPMPGDSRAYRRARAIKLLDEVGLPDPAAMLGRHPFELSGGQQQRAMIAMTLAAEPALLIADEPTTALDVTTQAQILGLLRGIQRQRRMAMLFISHDLDAVRTMSDRVAVMCGGRLVEQGPAREVLLAPRHDYTRTLMAAHAPQPLKRRHAPASAETAIELDGVCVDYGRWKPKRALEQVTLQVRAGATLGIAGESGSGKSTLAQAIMGLLEPSAGSVRVFGLNPAARRGRRAFAATCQYVFQDTSGSLNPRRTLLQTLSEPLLARGLPRASLREHCIAMLEDVGLAPDLLARFPHQISGGQRQRVVIARALAMQPRVLICDEPVSALDASVRNQILALLARLRDQHGLTLVFIGHDLGVMASLADDILVMRRGRVVEHGEAARVFANPGHPYTRELLDASRLSDTPSPAPQARAARRQPRATTLASGFGQQALFT</sequence>
<keyword evidence="5 8" id="KW-0067">ATP-binding</keyword>
<dbReference type="InterPro" id="IPR003439">
    <property type="entry name" value="ABC_transporter-like_ATP-bd"/>
</dbReference>
<dbReference type="GO" id="GO:0055085">
    <property type="term" value="P:transmembrane transport"/>
    <property type="evidence" value="ECO:0007669"/>
    <property type="project" value="UniProtKB-ARBA"/>
</dbReference>
<gene>
    <name evidence="8" type="ORF">BN112_2438</name>
</gene>
<reference evidence="8 9" key="1">
    <citation type="journal article" date="2012" name="BMC Genomics">
        <title>Comparative genomics of the classical Bordetella subspecies: the evolution and exchange of virulence-associated diversity amongst closely related pathogens.</title>
        <authorList>
            <person name="Park J."/>
            <person name="Zhang Y."/>
            <person name="Buboltz A.M."/>
            <person name="Zhang X."/>
            <person name="Schuster S.C."/>
            <person name="Ahuja U."/>
            <person name="Liu M."/>
            <person name="Miller J.F."/>
            <person name="Sebaihia M."/>
            <person name="Bentley S.D."/>
            <person name="Parkhill J."/>
            <person name="Harvill E.T."/>
        </authorList>
    </citation>
    <scope>NUCLEOTIDE SEQUENCE [LARGE SCALE GENOMIC DNA]</scope>
    <source>
        <strain evidence="8 9">253</strain>
    </source>
</reference>
<dbReference type="InterPro" id="IPR017871">
    <property type="entry name" value="ABC_transporter-like_CS"/>
</dbReference>
<dbReference type="KEGG" id="bbh:BN112_2438"/>
<dbReference type="InterPro" id="IPR050319">
    <property type="entry name" value="ABC_transp_ATP-bind"/>
</dbReference>
<dbReference type="InterPro" id="IPR013563">
    <property type="entry name" value="Oligopep_ABC_C"/>
</dbReference>
<evidence type="ECO:0000256" key="3">
    <source>
        <dbReference type="ARBA" id="ARBA00022475"/>
    </source>
</evidence>
<evidence type="ECO:0000256" key="6">
    <source>
        <dbReference type="SAM" id="MobiDB-lite"/>
    </source>
</evidence>
<feature type="domain" description="ABC transporter" evidence="7">
    <location>
        <begin position="272"/>
        <end position="511"/>
    </location>
</feature>
<dbReference type="Pfam" id="PF00005">
    <property type="entry name" value="ABC_tran"/>
    <property type="match status" value="2"/>
</dbReference>
<dbReference type="InterPro" id="IPR003593">
    <property type="entry name" value="AAA+_ATPase"/>
</dbReference>
<evidence type="ECO:0000256" key="2">
    <source>
        <dbReference type="ARBA" id="ARBA00022448"/>
    </source>
</evidence>
<evidence type="ECO:0000256" key="4">
    <source>
        <dbReference type="ARBA" id="ARBA00022741"/>
    </source>
</evidence>
<evidence type="ECO:0000313" key="9">
    <source>
        <dbReference type="Proteomes" id="UP000007564"/>
    </source>
</evidence>
<dbReference type="GO" id="GO:0015833">
    <property type="term" value="P:peptide transport"/>
    <property type="evidence" value="ECO:0007669"/>
    <property type="project" value="InterPro"/>
</dbReference>
<keyword evidence="3" id="KW-1003">Cell membrane</keyword>
<dbReference type="CDD" id="cd03257">
    <property type="entry name" value="ABC_NikE_OppD_transporters"/>
    <property type="match status" value="2"/>
</dbReference>
<dbReference type="Pfam" id="PF08352">
    <property type="entry name" value="oligo_HPY"/>
    <property type="match status" value="2"/>
</dbReference>
<dbReference type="NCBIfam" id="NF008453">
    <property type="entry name" value="PRK11308.1"/>
    <property type="match status" value="2"/>
</dbReference>
<evidence type="ECO:0000256" key="1">
    <source>
        <dbReference type="ARBA" id="ARBA00005417"/>
    </source>
</evidence>
<keyword evidence="3" id="KW-0472">Membrane</keyword>
<dbReference type="RefSeq" id="WP_015064447.1">
    <property type="nucleotide sequence ID" value="NC_019382.1"/>
</dbReference>
<feature type="region of interest" description="Disordered" evidence="6">
    <location>
        <begin position="515"/>
        <end position="535"/>
    </location>
</feature>
<protein>
    <submittedName>
        <fullName evidence="8">Probable ATP-binding component of ABC transporter</fullName>
    </submittedName>
</protein>
<evidence type="ECO:0000259" key="7">
    <source>
        <dbReference type="PROSITE" id="PS50893"/>
    </source>
</evidence>
<dbReference type="EMBL" id="HE965806">
    <property type="protein sequence ID" value="CCJ54355.1"/>
    <property type="molecule type" value="Genomic_DNA"/>
</dbReference>
<dbReference type="GO" id="GO:0016887">
    <property type="term" value="F:ATP hydrolysis activity"/>
    <property type="evidence" value="ECO:0007669"/>
    <property type="project" value="InterPro"/>
</dbReference>
<accession>A0A0C6P4F3</accession>
<dbReference type="PROSITE" id="PS00211">
    <property type="entry name" value="ABC_TRANSPORTER_1"/>
    <property type="match status" value="2"/>
</dbReference>
<dbReference type="PANTHER" id="PTHR43776:SF7">
    <property type="entry name" value="D,D-DIPEPTIDE TRANSPORT ATP-BINDING PROTEIN DDPF-RELATED"/>
    <property type="match status" value="1"/>
</dbReference>
<dbReference type="SMART" id="SM00382">
    <property type="entry name" value="AAA"/>
    <property type="match status" value="2"/>
</dbReference>
<dbReference type="OrthoDB" id="9802772at2"/>
<dbReference type="PROSITE" id="PS50893">
    <property type="entry name" value="ABC_TRANSPORTER_2"/>
    <property type="match status" value="2"/>
</dbReference>
<feature type="domain" description="ABC transporter" evidence="7">
    <location>
        <begin position="6"/>
        <end position="251"/>
    </location>
</feature>
<comment type="similarity">
    <text evidence="1">Belongs to the ABC transporter superfamily.</text>
</comment>
<keyword evidence="2" id="KW-0813">Transport</keyword>
<dbReference type="SUPFAM" id="SSF52540">
    <property type="entry name" value="P-loop containing nucleoside triphosphate hydrolases"/>
    <property type="match status" value="2"/>
</dbReference>
<dbReference type="Gene3D" id="3.40.50.300">
    <property type="entry name" value="P-loop containing nucleotide triphosphate hydrolases"/>
    <property type="match status" value="2"/>
</dbReference>